<reference evidence="3" key="1">
    <citation type="journal article" date="2019" name="Int. J. Syst. Evol. Microbiol.">
        <title>The Global Catalogue of Microorganisms (GCM) 10K type strain sequencing project: providing services to taxonomists for standard genome sequencing and annotation.</title>
        <authorList>
            <consortium name="The Broad Institute Genomics Platform"/>
            <consortium name="The Broad Institute Genome Sequencing Center for Infectious Disease"/>
            <person name="Wu L."/>
            <person name="Ma J."/>
        </authorList>
    </citation>
    <scope>NUCLEOTIDE SEQUENCE [LARGE SCALE GENOMIC DNA]</scope>
    <source>
        <strain evidence="3">KCTC 22245</strain>
    </source>
</reference>
<dbReference type="Pfam" id="PF08241">
    <property type="entry name" value="Methyltransf_11"/>
    <property type="match status" value="1"/>
</dbReference>
<dbReference type="SUPFAM" id="SSF53335">
    <property type="entry name" value="S-adenosyl-L-methionine-dependent methyltransferases"/>
    <property type="match status" value="1"/>
</dbReference>
<evidence type="ECO:0000313" key="2">
    <source>
        <dbReference type="EMBL" id="MFC3301704.1"/>
    </source>
</evidence>
<protein>
    <submittedName>
        <fullName evidence="2">Class I SAM-dependent methyltransferase</fullName>
    </submittedName>
</protein>
<evidence type="ECO:0000259" key="1">
    <source>
        <dbReference type="Pfam" id="PF08241"/>
    </source>
</evidence>
<dbReference type="InterPro" id="IPR013216">
    <property type="entry name" value="Methyltransf_11"/>
</dbReference>
<gene>
    <name evidence="2" type="ORF">ACFONP_03025</name>
</gene>
<evidence type="ECO:0000313" key="3">
    <source>
        <dbReference type="Proteomes" id="UP001595607"/>
    </source>
</evidence>
<dbReference type="InterPro" id="IPR029063">
    <property type="entry name" value="SAM-dependent_MTases_sf"/>
</dbReference>
<sequence>MTGPLLSLARRVLSEDMRRSIVAFQRKHRLQWPRTGNVDFASLRRLTPISPIFGMDRGMPIDRYYIEKFLEANSDLIRGRCMELGDPFYIKKFGAPDAQADVLHVVEGNPDATIVADLTDCPHIPDDSFDCIIFTQALQMIYDMEAAMGNLYRILKPGGVVLMTTHGTSKIARRLGRDDWGEYWRLTAQGVEALTRKVAPDAELSVKAYGNVFSCAMFLYGLAAEDLETEELDHEDEDFELILGAVIRKPEK</sequence>
<dbReference type="CDD" id="cd02440">
    <property type="entry name" value="AdoMet_MTases"/>
    <property type="match status" value="1"/>
</dbReference>
<feature type="domain" description="Methyltransferase type 11" evidence="1">
    <location>
        <begin position="113"/>
        <end position="162"/>
    </location>
</feature>
<dbReference type="GO" id="GO:0032259">
    <property type="term" value="P:methylation"/>
    <property type="evidence" value="ECO:0007669"/>
    <property type="project" value="UniProtKB-KW"/>
</dbReference>
<dbReference type="GO" id="GO:0008168">
    <property type="term" value="F:methyltransferase activity"/>
    <property type="evidence" value="ECO:0007669"/>
    <property type="project" value="UniProtKB-KW"/>
</dbReference>
<accession>A0ABV7M8D1</accession>
<dbReference type="Proteomes" id="UP001595607">
    <property type="component" value="Unassembled WGS sequence"/>
</dbReference>
<keyword evidence="3" id="KW-1185">Reference proteome</keyword>
<dbReference type="RefSeq" id="WP_189573210.1">
    <property type="nucleotide sequence ID" value="NZ_BMXU01000001.1"/>
</dbReference>
<keyword evidence="2" id="KW-0489">Methyltransferase</keyword>
<dbReference type="EMBL" id="JBHRVA010000002">
    <property type="protein sequence ID" value="MFC3301704.1"/>
    <property type="molecule type" value="Genomic_DNA"/>
</dbReference>
<dbReference type="Gene3D" id="3.40.50.150">
    <property type="entry name" value="Vaccinia Virus protein VP39"/>
    <property type="match status" value="1"/>
</dbReference>
<keyword evidence="2" id="KW-0808">Transferase</keyword>
<comment type="caution">
    <text evidence="2">The sequence shown here is derived from an EMBL/GenBank/DDBJ whole genome shotgun (WGS) entry which is preliminary data.</text>
</comment>
<organism evidence="2 3">
    <name type="scientific">Parvularcula lutaonensis</name>
    <dbReference type="NCBI Taxonomy" id="491923"/>
    <lineage>
        <taxon>Bacteria</taxon>
        <taxon>Pseudomonadati</taxon>
        <taxon>Pseudomonadota</taxon>
        <taxon>Alphaproteobacteria</taxon>
        <taxon>Parvularculales</taxon>
        <taxon>Parvularculaceae</taxon>
        <taxon>Parvularcula</taxon>
    </lineage>
</organism>
<proteinExistence type="predicted"/>
<name>A0ABV7M8D1_9PROT</name>